<dbReference type="OrthoDB" id="770454at2"/>
<proteinExistence type="predicted"/>
<organism evidence="1 2">
    <name type="scientific">Leeuwenhoekiella nanhaiensis</name>
    <dbReference type="NCBI Taxonomy" id="1655491"/>
    <lineage>
        <taxon>Bacteria</taxon>
        <taxon>Pseudomonadati</taxon>
        <taxon>Bacteroidota</taxon>
        <taxon>Flavobacteriia</taxon>
        <taxon>Flavobacteriales</taxon>
        <taxon>Flavobacteriaceae</taxon>
        <taxon>Leeuwenhoekiella</taxon>
    </lineage>
</organism>
<keyword evidence="2" id="KW-1185">Reference proteome</keyword>
<evidence type="ECO:0000313" key="2">
    <source>
        <dbReference type="Proteomes" id="UP000229433"/>
    </source>
</evidence>
<dbReference type="Proteomes" id="UP000229433">
    <property type="component" value="Unassembled WGS sequence"/>
</dbReference>
<name>A0A2G1VVQ7_9FLAO</name>
<sequence>MSIEAKKLELMNLLLQTQEERVLAKLKKVFEEEETDWWSEISEEEREEIETGLSQADAGDLIPYAEVKKHFDKWR</sequence>
<comment type="caution">
    <text evidence="1">The sequence shown here is derived from an EMBL/GenBank/DDBJ whole genome shotgun (WGS) entry which is preliminary data.</text>
</comment>
<gene>
    <name evidence="1" type="ORF">CJ305_01155</name>
</gene>
<protein>
    <recommendedName>
        <fullName evidence="3">Addiction module protein</fullName>
    </recommendedName>
</protein>
<dbReference type="AlphaFoldDB" id="A0A2G1VVQ7"/>
<evidence type="ECO:0000313" key="1">
    <source>
        <dbReference type="EMBL" id="PHQ30867.1"/>
    </source>
</evidence>
<evidence type="ECO:0008006" key="3">
    <source>
        <dbReference type="Google" id="ProtNLM"/>
    </source>
</evidence>
<accession>A0A2G1VVQ7</accession>
<reference evidence="1 2" key="1">
    <citation type="submission" date="2017-08" db="EMBL/GenBank/DDBJ databases">
        <title>The whole genome shortgun sequences of strain Leeuwenhoekiella nanhaiensis G18 from the South China Sea.</title>
        <authorList>
            <person name="Liu Q."/>
        </authorList>
    </citation>
    <scope>NUCLEOTIDE SEQUENCE [LARGE SCALE GENOMIC DNA]</scope>
    <source>
        <strain evidence="1 2">G18</strain>
    </source>
</reference>
<dbReference type="EMBL" id="NQXA01000001">
    <property type="protein sequence ID" value="PHQ30867.1"/>
    <property type="molecule type" value="Genomic_DNA"/>
</dbReference>
<dbReference type="RefSeq" id="WP_099644406.1">
    <property type="nucleotide sequence ID" value="NZ_KZ319287.1"/>
</dbReference>